<dbReference type="InterPro" id="IPR005770">
    <property type="entry name" value="PhnD"/>
</dbReference>
<dbReference type="GO" id="GO:0055085">
    <property type="term" value="P:transmembrane transport"/>
    <property type="evidence" value="ECO:0007669"/>
    <property type="project" value="InterPro"/>
</dbReference>
<dbReference type="Gene3D" id="3.40.190.10">
    <property type="entry name" value="Periplasmic binding protein-like II"/>
    <property type="match status" value="2"/>
</dbReference>
<evidence type="ECO:0000313" key="1">
    <source>
        <dbReference type="EMBL" id="QOY38626.2"/>
    </source>
</evidence>
<reference evidence="1 2" key="1">
    <citation type="journal article" date="2017" name="Genome Announc.">
        <title>Draft Genome Sequences of Four Alkaliphilic Bacteria Belonging to the Anaerobacillus Genus.</title>
        <authorList>
            <person name="Bassil N.M."/>
            <person name="Lloyd J.R."/>
        </authorList>
    </citation>
    <scope>NUCLEOTIDE SEQUENCE [LARGE SCALE GENOMIC DNA]</scope>
    <source>
        <strain evidence="1 2">NB2006</strain>
    </source>
</reference>
<protein>
    <submittedName>
        <fullName evidence="1">Phosphate/phosphite/phosphonate ABC transporter substrate-binding protein</fullName>
    </submittedName>
</protein>
<sequence length="311" mass="33965">MILKKYLLLVLTAMLMLALAACGSSETSKEESPATDAKEETVEMPTKLTMGFIPSQEADKIADTVKPLEEKLSEILGIPVEAQVMVDFVGLVEGMRTGQIDIGFLNPFGFVQAEDRAGVEVILKSVRNGSASYNAQFAVAADSDIHTIEDLVNNHGLVWAYADTLSTSGFLFPAAHLMGLGIENLDDHYTQIVVGGHDNAILAVLDGTADFATTFNDARTRLEGEYPTIMEDIRIIGYTDDIPNDTISVRAGLPVELKNAIREAFLAFNDDEEMITVMNEVYTWDAIAPAASEDYDIVREVFGLFKDQLSQ</sequence>
<dbReference type="PANTHER" id="PTHR35841:SF1">
    <property type="entry name" value="PHOSPHONATES-BINDING PERIPLASMIC PROTEIN"/>
    <property type="match status" value="1"/>
</dbReference>
<name>A0A7S7LCQ4_9BACI</name>
<dbReference type="Proteomes" id="UP000180175">
    <property type="component" value="Chromosome"/>
</dbReference>
<proteinExistence type="predicted"/>
<dbReference type="GO" id="GO:0043190">
    <property type="term" value="C:ATP-binding cassette (ABC) transporter complex"/>
    <property type="evidence" value="ECO:0007669"/>
    <property type="project" value="InterPro"/>
</dbReference>
<organism evidence="1 2">
    <name type="scientific">Anaerobacillus isosaccharinicus</name>
    <dbReference type="NCBI Taxonomy" id="1532552"/>
    <lineage>
        <taxon>Bacteria</taxon>
        <taxon>Bacillati</taxon>
        <taxon>Bacillota</taxon>
        <taxon>Bacilli</taxon>
        <taxon>Bacillales</taxon>
        <taxon>Bacillaceae</taxon>
        <taxon>Anaerobacillus</taxon>
    </lineage>
</organism>
<gene>
    <name evidence="1" type="primary">phnD</name>
    <name evidence="1" type="ORF">AWH56_014905</name>
</gene>
<dbReference type="SMART" id="SM00062">
    <property type="entry name" value="PBPb"/>
    <property type="match status" value="1"/>
</dbReference>
<reference evidence="1 2" key="2">
    <citation type="journal article" date="2019" name="Int. J. Syst. Evol. Microbiol.">
        <title>Anaerobacillus isosaccharinicus sp. nov., an alkaliphilic bacterium which degrades isosaccharinic acid.</title>
        <authorList>
            <person name="Bassil N.M."/>
            <person name="Lloyd J.R."/>
        </authorList>
    </citation>
    <scope>NUCLEOTIDE SEQUENCE [LARGE SCALE GENOMIC DNA]</scope>
    <source>
        <strain evidence="1 2">NB2006</strain>
    </source>
</reference>
<dbReference type="InterPro" id="IPR001638">
    <property type="entry name" value="Solute-binding_3/MltF_N"/>
</dbReference>
<accession>A0A7S7LCQ4</accession>
<dbReference type="EMBL" id="CP063356">
    <property type="protein sequence ID" value="QOY38626.2"/>
    <property type="molecule type" value="Genomic_DNA"/>
</dbReference>
<dbReference type="OrthoDB" id="9776786at2"/>
<dbReference type="PANTHER" id="PTHR35841">
    <property type="entry name" value="PHOSPHONATES-BINDING PERIPLASMIC PROTEIN"/>
    <property type="match status" value="1"/>
</dbReference>
<dbReference type="Pfam" id="PF12974">
    <property type="entry name" value="Phosphonate-bd"/>
    <property type="match status" value="1"/>
</dbReference>
<dbReference type="SUPFAM" id="SSF53850">
    <property type="entry name" value="Periplasmic binding protein-like II"/>
    <property type="match status" value="1"/>
</dbReference>
<dbReference type="NCBIfam" id="TIGR01098">
    <property type="entry name" value="3A0109s03R"/>
    <property type="match status" value="1"/>
</dbReference>
<evidence type="ECO:0000313" key="2">
    <source>
        <dbReference type="Proteomes" id="UP000180175"/>
    </source>
</evidence>
<dbReference type="KEGG" id="aia:AWH56_014905"/>
<keyword evidence="2" id="KW-1185">Reference proteome</keyword>
<dbReference type="CDD" id="cd01071">
    <property type="entry name" value="PBP2_PhnD_like"/>
    <property type="match status" value="1"/>
</dbReference>
<dbReference type="PROSITE" id="PS51257">
    <property type="entry name" value="PROKAR_LIPOPROTEIN"/>
    <property type="match status" value="1"/>
</dbReference>